<dbReference type="Proteomes" id="UP001501084">
    <property type="component" value="Unassembled WGS sequence"/>
</dbReference>
<gene>
    <name evidence="3" type="ORF">GCM10009786_03450</name>
</gene>
<keyword evidence="4" id="KW-1185">Reference proteome</keyword>
<dbReference type="InterPro" id="IPR000073">
    <property type="entry name" value="AB_hydrolase_1"/>
</dbReference>
<dbReference type="EMBL" id="BAAAOP010000002">
    <property type="protein sequence ID" value="GAA2185753.1"/>
    <property type="molecule type" value="Genomic_DNA"/>
</dbReference>
<feature type="domain" description="AB hydrolase-1" evidence="2">
    <location>
        <begin position="31"/>
        <end position="240"/>
    </location>
</feature>
<sequence length="255" mass="27831">MTSRDLTYDLDPVAMSYGETTAPSDSMHRTFVLVHGIGMGRVVFDGISGKLAAEGRVLAVDLPGFGNSPEPGTAATLEQTAEVVAQFVRDRATGPAVLVGHSMGTQIVAEVAYRHPELVEALVLIAPTVNPRERSAIRQGLRMAQDLVGESPRVLLLGLREYVKTSPRWFLNKLRFMLAHRLEEICPDIEAPALVLSGETDCVSPREWARQVASALPAGTFEPIPKRGHEAIIRSPEPVASMILDFVRSRCPERE</sequence>
<dbReference type="InterPro" id="IPR050266">
    <property type="entry name" value="AB_hydrolase_sf"/>
</dbReference>
<dbReference type="Gene3D" id="3.40.50.1820">
    <property type="entry name" value="alpha/beta hydrolase"/>
    <property type="match status" value="1"/>
</dbReference>
<keyword evidence="1 3" id="KW-0378">Hydrolase</keyword>
<comment type="caution">
    <text evidence="3">The sequence shown here is derived from an EMBL/GenBank/DDBJ whole genome shotgun (WGS) entry which is preliminary data.</text>
</comment>
<dbReference type="GO" id="GO:0016787">
    <property type="term" value="F:hydrolase activity"/>
    <property type="evidence" value="ECO:0007669"/>
    <property type="project" value="UniProtKB-KW"/>
</dbReference>
<reference evidence="3 4" key="1">
    <citation type="journal article" date="2019" name="Int. J. Syst. Evol. Microbiol.">
        <title>The Global Catalogue of Microorganisms (GCM) 10K type strain sequencing project: providing services to taxonomists for standard genome sequencing and annotation.</title>
        <authorList>
            <consortium name="The Broad Institute Genomics Platform"/>
            <consortium name="The Broad Institute Genome Sequencing Center for Infectious Disease"/>
            <person name="Wu L."/>
            <person name="Ma J."/>
        </authorList>
    </citation>
    <scope>NUCLEOTIDE SEQUENCE [LARGE SCALE GENOMIC DNA]</scope>
    <source>
        <strain evidence="3 4">JCM 14919</strain>
    </source>
</reference>
<organism evidence="3 4">
    <name type="scientific">Leucobacter alluvii</name>
    <dbReference type="NCBI Taxonomy" id="340321"/>
    <lineage>
        <taxon>Bacteria</taxon>
        <taxon>Bacillati</taxon>
        <taxon>Actinomycetota</taxon>
        <taxon>Actinomycetes</taxon>
        <taxon>Micrococcales</taxon>
        <taxon>Microbacteriaceae</taxon>
        <taxon>Leucobacter</taxon>
    </lineage>
</organism>
<evidence type="ECO:0000256" key="1">
    <source>
        <dbReference type="ARBA" id="ARBA00022801"/>
    </source>
</evidence>
<dbReference type="RefSeq" id="WP_346057170.1">
    <property type="nucleotide sequence ID" value="NZ_BAAAOP010000002.1"/>
</dbReference>
<dbReference type="InterPro" id="IPR029058">
    <property type="entry name" value="AB_hydrolase_fold"/>
</dbReference>
<protein>
    <submittedName>
        <fullName evidence="3">Alpha/beta hydrolase</fullName>
    </submittedName>
</protein>
<evidence type="ECO:0000313" key="3">
    <source>
        <dbReference type="EMBL" id="GAA2185753.1"/>
    </source>
</evidence>
<name>A0ABN3B274_9MICO</name>
<dbReference type="PRINTS" id="PR00111">
    <property type="entry name" value="ABHYDROLASE"/>
</dbReference>
<evidence type="ECO:0000313" key="4">
    <source>
        <dbReference type="Proteomes" id="UP001501084"/>
    </source>
</evidence>
<dbReference type="PANTHER" id="PTHR43798:SF31">
    <property type="entry name" value="AB HYDROLASE SUPERFAMILY PROTEIN YCLE"/>
    <property type="match status" value="1"/>
</dbReference>
<dbReference type="PANTHER" id="PTHR43798">
    <property type="entry name" value="MONOACYLGLYCEROL LIPASE"/>
    <property type="match status" value="1"/>
</dbReference>
<proteinExistence type="predicted"/>
<accession>A0ABN3B274</accession>
<evidence type="ECO:0000259" key="2">
    <source>
        <dbReference type="Pfam" id="PF12697"/>
    </source>
</evidence>
<dbReference type="SUPFAM" id="SSF53474">
    <property type="entry name" value="alpha/beta-Hydrolases"/>
    <property type="match status" value="1"/>
</dbReference>
<dbReference type="Pfam" id="PF12697">
    <property type="entry name" value="Abhydrolase_6"/>
    <property type="match status" value="1"/>
</dbReference>